<dbReference type="SUPFAM" id="SSF52047">
    <property type="entry name" value="RNI-like"/>
    <property type="match status" value="1"/>
</dbReference>
<evidence type="ECO:0000313" key="6">
    <source>
        <dbReference type="EMBL" id="CCO14413.1"/>
    </source>
</evidence>
<dbReference type="InterPro" id="IPR032675">
    <property type="entry name" value="LRR_dom_sf"/>
</dbReference>
<dbReference type="Pfam" id="PF13855">
    <property type="entry name" value="LRR_8"/>
    <property type="match status" value="1"/>
</dbReference>
<evidence type="ECO:0000313" key="7">
    <source>
        <dbReference type="Proteomes" id="UP000198341"/>
    </source>
</evidence>
<keyword evidence="2" id="KW-0433">Leucine-rich repeat</keyword>
<dbReference type="PROSITE" id="PS51450">
    <property type="entry name" value="LRR"/>
    <property type="match status" value="2"/>
</dbReference>
<dbReference type="GO" id="GO:0005930">
    <property type="term" value="C:axoneme"/>
    <property type="evidence" value="ECO:0007669"/>
    <property type="project" value="UniProtKB-SubCell"/>
</dbReference>
<dbReference type="InterPro" id="IPR003591">
    <property type="entry name" value="Leu-rich_rpt_typical-subtyp"/>
</dbReference>
<evidence type="ECO:0000256" key="3">
    <source>
        <dbReference type="ARBA" id="ARBA00022737"/>
    </source>
</evidence>
<dbReference type="InterPro" id="IPR050576">
    <property type="entry name" value="Cilia_flagella_integrity"/>
</dbReference>
<dbReference type="OrthoDB" id="1517790at2759"/>
<evidence type="ECO:0000256" key="2">
    <source>
        <dbReference type="ARBA" id="ARBA00022614"/>
    </source>
</evidence>
<reference evidence="6 7" key="1">
    <citation type="submission" date="2011-10" db="EMBL/GenBank/DDBJ databases">
        <authorList>
            <person name="Genoscope - CEA"/>
        </authorList>
    </citation>
    <scope>NUCLEOTIDE SEQUENCE [LARGE SCALE GENOMIC DNA]</scope>
    <source>
        <strain evidence="6 7">RCC 1105</strain>
    </source>
</reference>
<name>K8EYX8_9CHLO</name>
<keyword evidence="4" id="KW-0969">Cilium</keyword>
<dbReference type="InterPro" id="IPR001611">
    <property type="entry name" value="Leu-rich_rpt"/>
</dbReference>
<keyword evidence="7" id="KW-1185">Reference proteome</keyword>
<dbReference type="PANTHER" id="PTHR45973">
    <property type="entry name" value="PROTEIN PHOSPHATASE 1 REGULATORY SUBUNIT SDS22-RELATED"/>
    <property type="match status" value="1"/>
</dbReference>
<dbReference type="EMBL" id="FO082278">
    <property type="protein sequence ID" value="CCO14413.1"/>
    <property type="molecule type" value="Genomic_DNA"/>
</dbReference>
<dbReference type="Gene3D" id="3.80.10.10">
    <property type="entry name" value="Ribonuclease Inhibitor"/>
    <property type="match status" value="4"/>
</dbReference>
<dbReference type="KEGG" id="bpg:Bathy01g01260"/>
<dbReference type="Proteomes" id="UP000198341">
    <property type="component" value="Chromosome 1"/>
</dbReference>
<evidence type="ECO:0000256" key="5">
    <source>
        <dbReference type="ARBA" id="ARBA00023273"/>
    </source>
</evidence>
<accession>K8EYX8</accession>
<dbReference type="eggNOG" id="KOG0531">
    <property type="taxonomic scope" value="Eukaryota"/>
</dbReference>
<keyword evidence="5" id="KW-0966">Cell projection</keyword>
<dbReference type="SUPFAM" id="SSF52058">
    <property type="entry name" value="L domain-like"/>
    <property type="match status" value="1"/>
</dbReference>
<protein>
    <submittedName>
        <fullName evidence="6">Protein phosphatase 1, regulatory subunit, and related proteins (ISS)</fullName>
    </submittedName>
</protein>
<gene>
    <name evidence="6" type="ORF">Bathy01g01260</name>
</gene>
<dbReference type="GeneID" id="19017862"/>
<dbReference type="RefSeq" id="XP_007515534.1">
    <property type="nucleotide sequence ID" value="XM_007515472.1"/>
</dbReference>
<proteinExistence type="predicted"/>
<evidence type="ECO:0000256" key="4">
    <source>
        <dbReference type="ARBA" id="ARBA00023069"/>
    </source>
</evidence>
<sequence length="920" mass="104920">MREALRRLERAHADRASVSSNFFDEEKGEDWKVLEENKVVVTTTTTGDGDEKTAMIIDAFMTISLRDLSAIRAFSGTNYPPLVCVKIINCPNVKRIPSGCFERCEKTLRELWVCECGLETLDGLKGFEFESLEVLVLYGNEIEEVESTFMCCRSDDEEEEDGGKKEARKKPPFQNLKRLMLNENKIREIGKSFTHMKSLECVDLSENLITGEALFLEKSGNATDVEMEWLRSVAVLNLAANPMSNDAVVHVIAKYAKNIVDIRFRDDISGASPIACGICDTNTLESSDAAYSRYASKCVAAFGESLRFLDGYELTPSLRERLLEQHDNRRALYYAPSDERVSDLFREAAITPLFLDERAIIIHSEAEEFAHDETEKKNAEIRVVIEEDMALISMLEGMTFCDVTFLDLPSRVHSKTLVSLKIQNCSLASLEGLQSCTNLHSLDASSNRISKLDSAWFIGLNRLIYLDLSDNEITNIDRDAMLCVHDKCPNLRHLRLARNQIRTLLEVQNLLERNTDETSSKTQINNKSTCSDDVLRVFILKYIDLRGNAVTNLENYRECAAYFAPSLVLLDGEEVREIWRRKGRFLFQGRLTTEMIEQKLAENMNNNDDDDDNFTLNLSEMRVRRLDEESVSGVAMASAKILNFEKNQLSDVSALGCLKHLRRLSMPKNALRFALVREPFVNGNTGDDSSVDERNEESSRCFYEQFFPQLKELDVRYNRIDSRRLVRLQLQKLQLLSFVDVSNNRLQNLDGLKNLRNLRKIRADENPLRQFNENTFLGFGALESLSMKRCGVRSFAHLNALPHVNSLRLDGNRVKDKALALKQLAGVNGLKKLSLRGCKFASSYFDEAVFALETLEFLDGIKITCEDRERIRTEMEERRAREEALKFQETTLKRMQVVVQQVGLVHILRTPSRTLISAMR</sequence>
<dbReference type="STRING" id="41875.K8EYX8"/>
<dbReference type="PANTHER" id="PTHR45973:SF9">
    <property type="entry name" value="LEUCINE-RICH REPEAT-CONTAINING PROTEIN 46"/>
    <property type="match status" value="1"/>
</dbReference>
<dbReference type="AlphaFoldDB" id="K8EYX8"/>
<dbReference type="SMART" id="SM00369">
    <property type="entry name" value="LRR_TYP"/>
    <property type="match status" value="6"/>
</dbReference>
<comment type="subcellular location">
    <subcellularLocation>
        <location evidence="1">Cytoplasm</location>
        <location evidence="1">Cytoskeleton</location>
        <location evidence="1">Cilium axoneme</location>
    </subcellularLocation>
</comment>
<organism evidence="6 7">
    <name type="scientific">Bathycoccus prasinos</name>
    <dbReference type="NCBI Taxonomy" id="41875"/>
    <lineage>
        <taxon>Eukaryota</taxon>
        <taxon>Viridiplantae</taxon>
        <taxon>Chlorophyta</taxon>
        <taxon>Mamiellophyceae</taxon>
        <taxon>Mamiellales</taxon>
        <taxon>Bathycoccaceae</taxon>
        <taxon>Bathycoccus</taxon>
    </lineage>
</organism>
<evidence type="ECO:0000256" key="1">
    <source>
        <dbReference type="ARBA" id="ARBA00004430"/>
    </source>
</evidence>
<keyword evidence="3" id="KW-0677">Repeat</keyword>